<evidence type="ECO:0000313" key="2">
    <source>
        <dbReference type="EMBL" id="GFS12405.1"/>
    </source>
</evidence>
<dbReference type="AlphaFoldDB" id="A0AAV4IQK2"/>
<keyword evidence="3" id="KW-1185">Reference proteome</keyword>
<dbReference type="Proteomes" id="UP000762676">
    <property type="component" value="Unassembled WGS sequence"/>
</dbReference>
<feature type="region of interest" description="Disordered" evidence="1">
    <location>
        <begin position="80"/>
        <end position="145"/>
    </location>
</feature>
<evidence type="ECO:0000313" key="3">
    <source>
        <dbReference type="Proteomes" id="UP000762676"/>
    </source>
</evidence>
<feature type="compositionally biased region" description="Basic and acidic residues" evidence="1">
    <location>
        <begin position="121"/>
        <end position="131"/>
    </location>
</feature>
<feature type="compositionally biased region" description="Acidic residues" evidence="1">
    <location>
        <begin position="86"/>
        <end position="120"/>
    </location>
</feature>
<organism evidence="2 3">
    <name type="scientific">Elysia marginata</name>
    <dbReference type="NCBI Taxonomy" id="1093978"/>
    <lineage>
        <taxon>Eukaryota</taxon>
        <taxon>Metazoa</taxon>
        <taxon>Spiralia</taxon>
        <taxon>Lophotrochozoa</taxon>
        <taxon>Mollusca</taxon>
        <taxon>Gastropoda</taxon>
        <taxon>Heterobranchia</taxon>
        <taxon>Euthyneura</taxon>
        <taxon>Panpulmonata</taxon>
        <taxon>Sacoglossa</taxon>
        <taxon>Placobranchoidea</taxon>
        <taxon>Plakobranchidae</taxon>
        <taxon>Elysia</taxon>
    </lineage>
</organism>
<comment type="caution">
    <text evidence="2">The sequence shown here is derived from an EMBL/GenBank/DDBJ whole genome shotgun (WGS) entry which is preliminary data.</text>
</comment>
<proteinExistence type="predicted"/>
<gene>
    <name evidence="2" type="ORF">ElyMa_003110700</name>
</gene>
<name>A0AAV4IQK2_9GAST</name>
<evidence type="ECO:0000256" key="1">
    <source>
        <dbReference type="SAM" id="MobiDB-lite"/>
    </source>
</evidence>
<accession>A0AAV4IQK2</accession>
<protein>
    <submittedName>
        <fullName evidence="2">Uncharacterized protein</fullName>
    </submittedName>
</protein>
<reference evidence="2 3" key="1">
    <citation type="journal article" date="2021" name="Elife">
        <title>Chloroplast acquisition without the gene transfer in kleptoplastic sea slugs, Plakobranchus ocellatus.</title>
        <authorList>
            <person name="Maeda T."/>
            <person name="Takahashi S."/>
            <person name="Yoshida T."/>
            <person name="Shimamura S."/>
            <person name="Takaki Y."/>
            <person name="Nagai Y."/>
            <person name="Toyoda A."/>
            <person name="Suzuki Y."/>
            <person name="Arimoto A."/>
            <person name="Ishii H."/>
            <person name="Satoh N."/>
            <person name="Nishiyama T."/>
            <person name="Hasebe M."/>
            <person name="Maruyama T."/>
            <person name="Minagawa J."/>
            <person name="Obokata J."/>
            <person name="Shigenobu S."/>
        </authorList>
    </citation>
    <scope>NUCLEOTIDE SEQUENCE [LARGE SCALE GENOMIC DNA]</scope>
</reference>
<dbReference type="EMBL" id="BMAT01006418">
    <property type="protein sequence ID" value="GFS12405.1"/>
    <property type="molecule type" value="Genomic_DNA"/>
</dbReference>
<sequence length="182" mass="20167">MKESTRADGTRHRSNLLTVTPGLWLPWAALIGHRKQKAVPLRAQTYQLAKLSTHRLSGAMSEKITSAWNQSPARRAHLGLGRDNQDYDVNDDNNDDDGSVVDNDDGDDDDDDEDDDDEGGSEQRKKEEKKTAKVSAVNCPWSTSKPTAAVTASSRFDLCSDQTDRLALFGLNLRPLVPCERE</sequence>